<reference evidence="12 13" key="1">
    <citation type="submission" date="2018-04" db="EMBL/GenBank/DDBJ databases">
        <title>Genomic Encyclopedia of Archaeal and Bacterial Type Strains, Phase II (KMG-II): from individual species to whole genera.</title>
        <authorList>
            <person name="Goeker M."/>
        </authorList>
    </citation>
    <scope>NUCLEOTIDE SEQUENCE [LARGE SCALE GENOMIC DNA]</scope>
    <source>
        <strain evidence="12 13">DSM 45169</strain>
    </source>
</reference>
<dbReference type="Gene3D" id="3.30.559.10">
    <property type="entry name" value="Chloramphenicol acetyltransferase-like domain"/>
    <property type="match status" value="1"/>
</dbReference>
<name>A0A2T4Z9H1_9BACL</name>
<dbReference type="PIRSF" id="PIRSF000440">
    <property type="entry name" value="CAT"/>
    <property type="match status" value="1"/>
</dbReference>
<dbReference type="EC" id="2.3.1.28" evidence="4 10"/>
<comment type="subunit">
    <text evidence="3">Homotrimer.</text>
</comment>
<dbReference type="PROSITE" id="PS00100">
    <property type="entry name" value="CAT"/>
    <property type="match status" value="1"/>
</dbReference>
<evidence type="ECO:0000256" key="7">
    <source>
        <dbReference type="ARBA" id="ARBA00023251"/>
    </source>
</evidence>
<dbReference type="GO" id="GO:0008811">
    <property type="term" value="F:chloramphenicol O-acetyltransferase activity"/>
    <property type="evidence" value="ECO:0007669"/>
    <property type="project" value="UniProtKB-EC"/>
</dbReference>
<dbReference type="InterPro" id="IPR018372">
    <property type="entry name" value="Chloramphenicol_AcTrfase_AS"/>
</dbReference>
<keyword evidence="8 10" id="KW-0012">Acyltransferase</keyword>
<evidence type="ECO:0000256" key="4">
    <source>
        <dbReference type="ARBA" id="ARBA00013235"/>
    </source>
</evidence>
<evidence type="ECO:0000256" key="1">
    <source>
        <dbReference type="ARBA" id="ARBA00002150"/>
    </source>
</evidence>
<evidence type="ECO:0000256" key="5">
    <source>
        <dbReference type="ARBA" id="ARBA00020291"/>
    </source>
</evidence>
<dbReference type="NCBIfam" id="NF000491">
    <property type="entry name" value="chloram_CatA"/>
    <property type="match status" value="1"/>
</dbReference>
<dbReference type="EMBL" id="PZZP01000001">
    <property type="protein sequence ID" value="PTM58544.1"/>
    <property type="molecule type" value="Genomic_DNA"/>
</dbReference>
<accession>A0A2T4Z9H1</accession>
<evidence type="ECO:0000313" key="13">
    <source>
        <dbReference type="Proteomes" id="UP000241639"/>
    </source>
</evidence>
<dbReference type="InterPro" id="IPR023213">
    <property type="entry name" value="CAT-like_dom_sf"/>
</dbReference>
<comment type="catalytic activity">
    <reaction evidence="10">
        <text>chloramphenicol + acetyl-CoA = chloramphenicol 3-acetate + CoA</text>
        <dbReference type="Rhea" id="RHEA:18421"/>
        <dbReference type="ChEBI" id="CHEBI:16730"/>
        <dbReference type="ChEBI" id="CHEBI:17698"/>
        <dbReference type="ChEBI" id="CHEBI:57287"/>
        <dbReference type="ChEBI" id="CHEBI:57288"/>
        <dbReference type="EC" id="2.3.1.28"/>
    </reaction>
</comment>
<comment type="function">
    <text evidence="1 10">This enzyme is an effector of chloramphenicol resistance in bacteria.</text>
</comment>
<dbReference type="GO" id="GO:0046677">
    <property type="term" value="P:response to antibiotic"/>
    <property type="evidence" value="ECO:0007669"/>
    <property type="project" value="UniProtKB-KW"/>
</dbReference>
<dbReference type="OrthoDB" id="9801766at2"/>
<dbReference type="AlphaFoldDB" id="A0A2T4Z9H1"/>
<organism evidence="12 13">
    <name type="scientific">Desmospora activa DSM 45169</name>
    <dbReference type="NCBI Taxonomy" id="1121389"/>
    <lineage>
        <taxon>Bacteria</taxon>
        <taxon>Bacillati</taxon>
        <taxon>Bacillota</taxon>
        <taxon>Bacilli</taxon>
        <taxon>Bacillales</taxon>
        <taxon>Thermoactinomycetaceae</taxon>
        <taxon>Desmospora</taxon>
    </lineage>
</organism>
<evidence type="ECO:0000256" key="10">
    <source>
        <dbReference type="RuleBase" id="RU000503"/>
    </source>
</evidence>
<dbReference type="PANTHER" id="PTHR38474">
    <property type="entry name" value="SLR0299 PROTEIN"/>
    <property type="match status" value="1"/>
</dbReference>
<dbReference type="RefSeq" id="WP_107725340.1">
    <property type="nucleotide sequence ID" value="NZ_PZZP01000001.1"/>
</dbReference>
<keyword evidence="13" id="KW-1185">Reference proteome</keyword>
<evidence type="ECO:0000256" key="11">
    <source>
        <dbReference type="RuleBase" id="RU004156"/>
    </source>
</evidence>
<protein>
    <recommendedName>
        <fullName evidence="5 10">Chloramphenicol acetyltransferase</fullName>
        <ecNumber evidence="4 10">2.3.1.28</ecNumber>
    </recommendedName>
</protein>
<sequence>MNFYRIDLERWSRRPYFEHFMNENKCSFSLTANVNVTTLLQQLRNKNLKFYPAFIYMVSRVVNKHVEFRTAYNQQGQLGYWDQMIPNYTIFHKEDRSFSAIWTEYSSNFLRFYENYQHDMEQYGNKKGLWVKENVPANTFSISSLPWVQFTSFNLHLYKGEEYLLPIITNGKYFSAGKEILIPVSLQVHHAVCDGYHVSMFINDLQMLADRCEEWI</sequence>
<dbReference type="Proteomes" id="UP000241639">
    <property type="component" value="Unassembled WGS sequence"/>
</dbReference>
<evidence type="ECO:0000256" key="8">
    <source>
        <dbReference type="ARBA" id="ARBA00023315"/>
    </source>
</evidence>
<dbReference type="Pfam" id="PF00302">
    <property type="entry name" value="CAT"/>
    <property type="match status" value="1"/>
</dbReference>
<dbReference type="InterPro" id="IPR001707">
    <property type="entry name" value="Cmp_AcTrfase"/>
</dbReference>
<keyword evidence="7 10" id="KW-0046">Antibiotic resistance</keyword>
<evidence type="ECO:0000256" key="3">
    <source>
        <dbReference type="ARBA" id="ARBA00011233"/>
    </source>
</evidence>
<evidence type="ECO:0000256" key="6">
    <source>
        <dbReference type="ARBA" id="ARBA00022679"/>
    </source>
</evidence>
<dbReference type="SUPFAM" id="SSF52777">
    <property type="entry name" value="CoA-dependent acyltransferases"/>
    <property type="match status" value="1"/>
</dbReference>
<keyword evidence="6 10" id="KW-0808">Transferase</keyword>
<evidence type="ECO:0000256" key="9">
    <source>
        <dbReference type="PIRSR" id="PIRSR000440-1"/>
    </source>
</evidence>
<comment type="similarity">
    <text evidence="2 11">Belongs to the chloramphenicol acetyltransferase family.</text>
</comment>
<feature type="active site" description="Proton acceptor" evidence="9">
    <location>
        <position position="190"/>
    </location>
</feature>
<gene>
    <name evidence="12" type="ORF">C8J48_1129</name>
</gene>
<comment type="caution">
    <text evidence="12">The sequence shown here is derived from an EMBL/GenBank/DDBJ whole genome shotgun (WGS) entry which is preliminary data.</text>
</comment>
<evidence type="ECO:0000256" key="2">
    <source>
        <dbReference type="ARBA" id="ARBA00010571"/>
    </source>
</evidence>
<proteinExistence type="inferred from homology"/>
<dbReference type="SMART" id="SM01059">
    <property type="entry name" value="CAT"/>
    <property type="match status" value="1"/>
</dbReference>
<dbReference type="PANTHER" id="PTHR38474:SF2">
    <property type="entry name" value="CHLORAMPHENICOL ACETYLTRANSFERASE"/>
    <property type="match status" value="1"/>
</dbReference>
<evidence type="ECO:0000313" key="12">
    <source>
        <dbReference type="EMBL" id="PTM58544.1"/>
    </source>
</evidence>